<sequence length="181" mass="21387">MIHKIQKIKISTLIKFILKILMLMFITRTIVVVIDIAYTDTRNYLGYCTRDNQQMGKRYTTQERLDIAIANYLKNQTTDDDMEIRKAERIIDNPDKTEQRFTLIHYNNKAEFLKENPTCCKRTWGLEEGGKSWFWVRTNGAGDGMFDFQHKIRYIDRTTGVRKEIISQNTYYLVNNCGYAS</sequence>
<evidence type="ECO:0000256" key="1">
    <source>
        <dbReference type="SAM" id="Phobius"/>
    </source>
</evidence>
<name>A0ABX7V0L0_9GAMM</name>
<dbReference type="RefSeq" id="WP_208229124.1">
    <property type="nucleotide sequence ID" value="NZ_CP050854.1"/>
</dbReference>
<organism evidence="2 3">
    <name type="scientific">Brenneria izadpanahii</name>
    <dbReference type="NCBI Taxonomy" id="2722756"/>
    <lineage>
        <taxon>Bacteria</taxon>
        <taxon>Pseudomonadati</taxon>
        <taxon>Pseudomonadota</taxon>
        <taxon>Gammaproteobacteria</taxon>
        <taxon>Enterobacterales</taxon>
        <taxon>Pectobacteriaceae</taxon>
        <taxon>Brenneria</taxon>
    </lineage>
</organism>
<protein>
    <submittedName>
        <fullName evidence="2">Uncharacterized protein</fullName>
    </submittedName>
</protein>
<keyword evidence="3" id="KW-1185">Reference proteome</keyword>
<gene>
    <name evidence="2" type="ORF">HC231_23610</name>
</gene>
<feature type="transmembrane region" description="Helical" evidence="1">
    <location>
        <begin position="20"/>
        <end position="38"/>
    </location>
</feature>
<keyword evidence="1" id="KW-0472">Membrane</keyword>
<keyword evidence="1" id="KW-1133">Transmembrane helix</keyword>
<keyword evidence="1" id="KW-0812">Transmembrane</keyword>
<reference evidence="2 3" key="1">
    <citation type="submission" date="2020-03" db="EMBL/GenBank/DDBJ databases">
        <authorList>
            <person name="Bakhshi Ganjeh M."/>
        </authorList>
    </citation>
    <scope>NUCLEOTIDE SEQUENCE [LARGE SCALE GENOMIC DNA]</scope>
    <source>
        <strain evidence="3">Iran 50</strain>
    </source>
</reference>
<accession>A0ABX7V0L0</accession>
<evidence type="ECO:0000313" key="3">
    <source>
        <dbReference type="Proteomes" id="UP000671960"/>
    </source>
</evidence>
<dbReference type="Proteomes" id="UP000671960">
    <property type="component" value="Chromosome"/>
</dbReference>
<proteinExistence type="predicted"/>
<dbReference type="EMBL" id="CP050854">
    <property type="protein sequence ID" value="QTF10576.1"/>
    <property type="molecule type" value="Genomic_DNA"/>
</dbReference>
<evidence type="ECO:0000313" key="2">
    <source>
        <dbReference type="EMBL" id="QTF10576.1"/>
    </source>
</evidence>